<protein>
    <recommendedName>
        <fullName evidence="4">Pollen Ole e 1 allergen and extensin family protein</fullName>
    </recommendedName>
</protein>
<organism evidence="2 3">
    <name type="scientific">Sphagnum troendelagicum</name>
    <dbReference type="NCBI Taxonomy" id="128251"/>
    <lineage>
        <taxon>Eukaryota</taxon>
        <taxon>Viridiplantae</taxon>
        <taxon>Streptophyta</taxon>
        <taxon>Embryophyta</taxon>
        <taxon>Bryophyta</taxon>
        <taxon>Sphagnophytina</taxon>
        <taxon>Sphagnopsida</taxon>
        <taxon>Sphagnales</taxon>
        <taxon>Sphagnaceae</taxon>
        <taxon>Sphagnum</taxon>
    </lineage>
</organism>
<dbReference type="PANTHER" id="PTHR47273:SF4">
    <property type="entry name" value="EXPRESSED PROTEIN"/>
    <property type="match status" value="1"/>
</dbReference>
<dbReference type="PANTHER" id="PTHR47273">
    <property type="entry name" value="EXPRESSED PROTEIN"/>
    <property type="match status" value="1"/>
</dbReference>
<evidence type="ECO:0008006" key="4">
    <source>
        <dbReference type="Google" id="ProtNLM"/>
    </source>
</evidence>
<proteinExistence type="predicted"/>
<feature type="signal peptide" evidence="1">
    <location>
        <begin position="1"/>
        <end position="29"/>
    </location>
</feature>
<dbReference type="Proteomes" id="UP001497512">
    <property type="component" value="Chromosome 5"/>
</dbReference>
<keyword evidence="3" id="KW-1185">Reference proteome</keyword>
<dbReference type="Pfam" id="PF01190">
    <property type="entry name" value="Pollen_Ole_e_1"/>
    <property type="match status" value="1"/>
</dbReference>
<feature type="chain" id="PRO_5045509655" description="Pollen Ole e 1 allergen and extensin family protein" evidence="1">
    <location>
        <begin position="30"/>
        <end position="309"/>
    </location>
</feature>
<sequence>MGTRSSCVCHLLGAGAIVVLALFAAVAQARATAHSEFFGEEKDWTLWSAVVTGSVFCDQCLQDRVFPFSEPMDGAKVTVACKDNNGNVVDSVQGSTDFLGNFLVTFKGKQDLSGCTVSLAGSSRSDCNIAGGGAKTLTLKSRLLFEALYVVDPLFYQPAKPLDFCPKNSSPAPSTPSGSIIVPFPNRHPSTCSPSDWLNIEYYCWWPKALSPLHTTVGSVFGKGAEKKYGNKSLVGGLLTGDELLRQSIAALLNSQTNLHFYMSSRGVTRDLNNALLGSAANAATIANQLAAANSGYGRGKCLLVPCKL</sequence>
<keyword evidence="1" id="KW-0732">Signal</keyword>
<evidence type="ECO:0000256" key="1">
    <source>
        <dbReference type="SAM" id="SignalP"/>
    </source>
</evidence>
<accession>A0ABP0ULM8</accession>
<name>A0ABP0ULM8_9BRYO</name>
<evidence type="ECO:0000313" key="3">
    <source>
        <dbReference type="Proteomes" id="UP001497512"/>
    </source>
</evidence>
<gene>
    <name evidence="2" type="ORF">CSSPTR1EN2_LOCUS17422</name>
</gene>
<dbReference type="EMBL" id="OZ019897">
    <property type="protein sequence ID" value="CAK9225308.1"/>
    <property type="molecule type" value="Genomic_DNA"/>
</dbReference>
<evidence type="ECO:0000313" key="2">
    <source>
        <dbReference type="EMBL" id="CAK9225308.1"/>
    </source>
</evidence>
<reference evidence="2" key="1">
    <citation type="submission" date="2024-02" db="EMBL/GenBank/DDBJ databases">
        <authorList>
            <consortium name="ELIXIR-Norway"/>
            <consortium name="Elixir Norway"/>
        </authorList>
    </citation>
    <scope>NUCLEOTIDE SEQUENCE</scope>
</reference>